<dbReference type="CDD" id="cd00293">
    <property type="entry name" value="USP-like"/>
    <property type="match status" value="1"/>
</dbReference>
<dbReference type="SUPFAM" id="SSF52402">
    <property type="entry name" value="Adenine nucleotide alpha hydrolases-like"/>
    <property type="match status" value="1"/>
</dbReference>
<comment type="caution">
    <text evidence="3">The sequence shown here is derived from an EMBL/GenBank/DDBJ whole genome shotgun (WGS) entry which is preliminary data.</text>
</comment>
<dbReference type="InterPro" id="IPR014729">
    <property type="entry name" value="Rossmann-like_a/b/a_fold"/>
</dbReference>
<proteinExistence type="inferred from homology"/>
<comment type="similarity">
    <text evidence="1">Belongs to the universal stress protein A family.</text>
</comment>
<feature type="domain" description="UspA" evidence="2">
    <location>
        <begin position="7"/>
        <end position="151"/>
    </location>
</feature>
<sequence length="164" mass="18698">MSKKIPFSKILVYLDGSEGSMTAAMYSILLAESTKAELHASYVVNTKALSDLVKSRVFVDQEKMEYLEDLKKDAKRHIRHTERLAASRNLEIRTSVMEGSPHKEIINYVKQNGIDLLVIGSVNAIRSRREELTSENDRMLRTAPCPVLVIRDDDDIWAEFEEDV</sequence>
<dbReference type="PANTHER" id="PTHR46268">
    <property type="entry name" value="STRESS RESPONSE PROTEIN NHAX"/>
    <property type="match status" value="1"/>
</dbReference>
<evidence type="ECO:0000259" key="2">
    <source>
        <dbReference type="Pfam" id="PF00582"/>
    </source>
</evidence>
<protein>
    <submittedName>
        <fullName evidence="3">Universal stress protein</fullName>
    </submittedName>
</protein>
<reference evidence="3" key="2">
    <citation type="journal article" date="2021" name="PeerJ">
        <title>Extensive microbial diversity within the chicken gut microbiome revealed by metagenomics and culture.</title>
        <authorList>
            <person name="Gilroy R."/>
            <person name="Ravi A."/>
            <person name="Getino M."/>
            <person name="Pursley I."/>
            <person name="Horton D.L."/>
            <person name="Alikhan N.F."/>
            <person name="Baker D."/>
            <person name="Gharbi K."/>
            <person name="Hall N."/>
            <person name="Watson M."/>
            <person name="Adriaenssens E.M."/>
            <person name="Foster-Nyarko E."/>
            <person name="Jarju S."/>
            <person name="Secka A."/>
            <person name="Antonio M."/>
            <person name="Oren A."/>
            <person name="Chaudhuri R.R."/>
            <person name="La Ragione R."/>
            <person name="Hildebrand F."/>
            <person name="Pallen M.J."/>
        </authorList>
    </citation>
    <scope>NUCLEOTIDE SEQUENCE</scope>
    <source>
        <strain evidence="3">14700</strain>
    </source>
</reference>
<dbReference type="PANTHER" id="PTHR46268:SF6">
    <property type="entry name" value="UNIVERSAL STRESS PROTEIN UP12"/>
    <property type="match status" value="1"/>
</dbReference>
<dbReference type="InterPro" id="IPR006016">
    <property type="entry name" value="UspA"/>
</dbReference>
<dbReference type="EMBL" id="JADIMF010000132">
    <property type="protein sequence ID" value="MBO8469685.1"/>
    <property type="molecule type" value="Genomic_DNA"/>
</dbReference>
<organism evidence="3 4">
    <name type="scientific">Candidatus Ornithospirochaeta stercoravium</name>
    <dbReference type="NCBI Taxonomy" id="2840897"/>
    <lineage>
        <taxon>Bacteria</taxon>
        <taxon>Pseudomonadati</taxon>
        <taxon>Spirochaetota</taxon>
        <taxon>Spirochaetia</taxon>
        <taxon>Spirochaetales</taxon>
        <taxon>Spirochaetaceae</taxon>
        <taxon>Spirochaetaceae incertae sedis</taxon>
        <taxon>Candidatus Ornithospirochaeta</taxon>
    </lineage>
</organism>
<dbReference type="AlphaFoldDB" id="A0A9D9NDY0"/>
<name>A0A9D9NDY0_9SPIO</name>
<dbReference type="Pfam" id="PF00582">
    <property type="entry name" value="Usp"/>
    <property type="match status" value="1"/>
</dbReference>
<accession>A0A9D9NDY0</accession>
<evidence type="ECO:0000313" key="4">
    <source>
        <dbReference type="Proteomes" id="UP000810292"/>
    </source>
</evidence>
<evidence type="ECO:0000256" key="1">
    <source>
        <dbReference type="ARBA" id="ARBA00008791"/>
    </source>
</evidence>
<dbReference type="Gene3D" id="3.40.50.620">
    <property type="entry name" value="HUPs"/>
    <property type="match status" value="1"/>
</dbReference>
<evidence type="ECO:0000313" key="3">
    <source>
        <dbReference type="EMBL" id="MBO8469685.1"/>
    </source>
</evidence>
<reference evidence="3" key="1">
    <citation type="submission" date="2020-10" db="EMBL/GenBank/DDBJ databases">
        <authorList>
            <person name="Gilroy R."/>
        </authorList>
    </citation>
    <scope>NUCLEOTIDE SEQUENCE</scope>
    <source>
        <strain evidence="3">14700</strain>
    </source>
</reference>
<dbReference type="PRINTS" id="PR01438">
    <property type="entry name" value="UNVRSLSTRESS"/>
</dbReference>
<dbReference type="InterPro" id="IPR006015">
    <property type="entry name" value="Universal_stress_UspA"/>
</dbReference>
<dbReference type="Proteomes" id="UP000810292">
    <property type="component" value="Unassembled WGS sequence"/>
</dbReference>
<gene>
    <name evidence="3" type="ORF">IAA72_07865</name>
</gene>